<gene>
    <name evidence="1" type="ORF">SPSIL_020960</name>
</gene>
<protein>
    <recommendedName>
        <fullName evidence="3">Type 4 fimbrial biogenesis protein PilX N-terminal domain-containing protein</fullName>
    </recommendedName>
</protein>
<organism evidence="1 2">
    <name type="scientific">Sporomusa silvacetica DSM 10669</name>
    <dbReference type="NCBI Taxonomy" id="1123289"/>
    <lineage>
        <taxon>Bacteria</taxon>
        <taxon>Bacillati</taxon>
        <taxon>Bacillota</taxon>
        <taxon>Negativicutes</taxon>
        <taxon>Selenomonadales</taxon>
        <taxon>Sporomusaceae</taxon>
        <taxon>Sporomusa</taxon>
    </lineage>
</organism>
<dbReference type="EMBL" id="CP155573">
    <property type="protein sequence ID" value="XFO65948.1"/>
    <property type="molecule type" value="Genomic_DNA"/>
</dbReference>
<evidence type="ECO:0000313" key="2">
    <source>
        <dbReference type="Proteomes" id="UP000216752"/>
    </source>
</evidence>
<dbReference type="RefSeq" id="WP_094604675.1">
    <property type="nucleotide sequence ID" value="NZ_CP155573.1"/>
</dbReference>
<dbReference type="Proteomes" id="UP000216752">
    <property type="component" value="Chromosome"/>
</dbReference>
<evidence type="ECO:0000313" key="1">
    <source>
        <dbReference type="EMBL" id="XFO65948.1"/>
    </source>
</evidence>
<keyword evidence="2" id="KW-1185">Reference proteome</keyword>
<accession>A0ABZ3IKK8</accession>
<name>A0ABZ3IKK8_9FIRM</name>
<proteinExistence type="predicted"/>
<evidence type="ECO:0008006" key="3">
    <source>
        <dbReference type="Google" id="ProtNLM"/>
    </source>
</evidence>
<sequence>MHFGWSRYKNRNGSASIVALVAMLFLGVLGSAFIGVSSTEVNMAANYRDGIAAQYLAEAGARRSIVELSKNPNWKPVNPYKEGSGNYSLTIIAGTPTTIEAKGVVNNAVRQIVVKATVVSQINIVSWNYH</sequence>
<reference evidence="1" key="1">
    <citation type="submission" date="2024-05" db="EMBL/GenBank/DDBJ databases">
        <title>Isolation and characterization of Sporomusa carbonis sp. nov., a carboxydotrophic hydrogenogen in the genus of Sporomusa isolated from a charcoal burning pile.</title>
        <authorList>
            <person name="Boeer T."/>
            <person name="Rosenbaum F."/>
            <person name="Eysell L."/>
            <person name="Mueller V."/>
            <person name="Daniel R."/>
            <person name="Poehlein A."/>
        </authorList>
    </citation>
    <scope>NUCLEOTIDE SEQUENCE [LARGE SCALE GENOMIC DNA]</scope>
    <source>
        <strain evidence="1">DSM 10669</strain>
    </source>
</reference>